<dbReference type="Proteomes" id="UP000438345">
    <property type="component" value="Chromosome"/>
</dbReference>
<organism evidence="1 2">
    <name type="scientific">Microcystis aeruginosa FD4</name>
    <dbReference type="NCBI Taxonomy" id="2686288"/>
    <lineage>
        <taxon>Bacteria</taxon>
        <taxon>Bacillati</taxon>
        <taxon>Cyanobacteriota</taxon>
        <taxon>Cyanophyceae</taxon>
        <taxon>Oscillatoriophycideae</taxon>
        <taxon>Chroococcales</taxon>
        <taxon>Microcystaceae</taxon>
        <taxon>Microcystis</taxon>
    </lineage>
</organism>
<evidence type="ECO:0000313" key="2">
    <source>
        <dbReference type="Proteomes" id="UP000438345"/>
    </source>
</evidence>
<dbReference type="AlphaFoldDB" id="A0A857CYM6"/>
<gene>
    <name evidence="1" type="ORF">GQR42_00195</name>
</gene>
<dbReference type="RefSeq" id="WP_158198450.1">
    <property type="nucleotide sequence ID" value="NZ_CP046973.1"/>
</dbReference>
<sequence>MAIKREVEKNGPLTVERWVETTILAIDVVHILHEMKETGTNKDGVSFLSRHYYKQGSEWHQVTYDVIPQIETGKLQISSRMIYEWEISKITGDHIGKLKVRESYDKNGNLKRREEFRDWRGNNIPALKIAL</sequence>
<dbReference type="EMBL" id="CP046973">
    <property type="protein sequence ID" value="QGZ88279.1"/>
    <property type="molecule type" value="Genomic_DNA"/>
</dbReference>
<proteinExistence type="predicted"/>
<reference evidence="1 2" key="1">
    <citation type="submission" date="2019-12" db="EMBL/GenBank/DDBJ databases">
        <title>Complete genome sequence of Microcystis aeruginosa strain FD4.</title>
        <authorList>
            <person name="Urakawa H."/>
        </authorList>
    </citation>
    <scope>NUCLEOTIDE SEQUENCE [LARGE SCALE GENOMIC DNA]</scope>
    <source>
        <strain evidence="1 2">FD4</strain>
    </source>
</reference>
<evidence type="ECO:0000313" key="1">
    <source>
        <dbReference type="EMBL" id="QGZ88279.1"/>
    </source>
</evidence>
<name>A0A857CYM6_MICAE</name>
<protein>
    <submittedName>
        <fullName evidence="1">Uncharacterized protein</fullName>
    </submittedName>
</protein>
<accession>A0A857CYM6</accession>